<dbReference type="GO" id="GO:0008270">
    <property type="term" value="F:zinc ion binding"/>
    <property type="evidence" value="ECO:0007669"/>
    <property type="project" value="InterPro"/>
</dbReference>
<dbReference type="SUPFAM" id="SSF50630">
    <property type="entry name" value="Acid proteases"/>
    <property type="match status" value="1"/>
</dbReference>
<dbReference type="InterPro" id="IPR041577">
    <property type="entry name" value="RT_RNaseH_2"/>
</dbReference>
<dbReference type="InterPro" id="IPR043502">
    <property type="entry name" value="DNA/RNA_pol_sf"/>
</dbReference>
<dbReference type="GO" id="GO:0004519">
    <property type="term" value="F:endonuclease activity"/>
    <property type="evidence" value="ECO:0007669"/>
    <property type="project" value="UniProtKB-KW"/>
</dbReference>
<dbReference type="GO" id="GO:0003676">
    <property type="term" value="F:nucleic acid binding"/>
    <property type="evidence" value="ECO:0007669"/>
    <property type="project" value="InterPro"/>
</dbReference>
<evidence type="ECO:0000313" key="3">
    <source>
        <dbReference type="EMBL" id="KAF0307049.1"/>
    </source>
</evidence>
<dbReference type="PANTHER" id="PTHR37984:SF9">
    <property type="entry name" value="INTEGRASE CATALYTIC DOMAIN-CONTAINING PROTEIN"/>
    <property type="match status" value="1"/>
</dbReference>
<dbReference type="OrthoDB" id="6356350at2759"/>
<protein>
    <recommendedName>
        <fullName evidence="2">CCHC-type domain-containing protein</fullName>
    </recommendedName>
</protein>
<keyword evidence="4" id="KW-1185">Reference proteome</keyword>
<dbReference type="GO" id="GO:0016779">
    <property type="term" value="F:nucleotidyltransferase activity"/>
    <property type="evidence" value="ECO:0007669"/>
    <property type="project" value="UniProtKB-KW"/>
</dbReference>
<dbReference type="Proteomes" id="UP000440578">
    <property type="component" value="Unassembled WGS sequence"/>
</dbReference>
<dbReference type="AlphaFoldDB" id="A0A6A4WP16"/>
<dbReference type="PANTHER" id="PTHR37984">
    <property type="entry name" value="PROTEIN CBG26694"/>
    <property type="match status" value="1"/>
</dbReference>
<dbReference type="SUPFAM" id="SSF56672">
    <property type="entry name" value="DNA/RNA polymerases"/>
    <property type="match status" value="1"/>
</dbReference>
<gene>
    <name evidence="3" type="ORF">FJT64_021554</name>
</gene>
<proteinExistence type="predicted"/>
<name>A0A6A4WP16_AMPAM</name>
<feature type="domain" description="CCHC-type" evidence="2">
    <location>
        <begin position="217"/>
        <end position="235"/>
    </location>
</feature>
<organism evidence="3 4">
    <name type="scientific">Amphibalanus amphitrite</name>
    <name type="common">Striped barnacle</name>
    <name type="synonym">Balanus amphitrite</name>
    <dbReference type="NCBI Taxonomy" id="1232801"/>
    <lineage>
        <taxon>Eukaryota</taxon>
        <taxon>Metazoa</taxon>
        <taxon>Ecdysozoa</taxon>
        <taxon>Arthropoda</taxon>
        <taxon>Crustacea</taxon>
        <taxon>Multicrustacea</taxon>
        <taxon>Cirripedia</taxon>
        <taxon>Thoracica</taxon>
        <taxon>Thoracicalcarea</taxon>
        <taxon>Balanomorpha</taxon>
        <taxon>Balanoidea</taxon>
        <taxon>Balanidae</taxon>
        <taxon>Amphibalaninae</taxon>
        <taxon>Amphibalanus</taxon>
    </lineage>
</organism>
<dbReference type="InterPro" id="IPR001878">
    <property type="entry name" value="Znf_CCHC"/>
</dbReference>
<sequence>MSAFDGGVPLPAPFLPHPGAPQTPWATWERRFGNYLIARSGDTPLPAAQRRALLLCAIGDEAYRVYENLPTLVKDENEDDYDVTIRQLRNHYEPKTNVIVERFQFRQRGQQSHESTADYAAVLHGLAKKCNFGAMEDELIRDQIVEKTPHNALRQRLLQEHDLTLPKLLGMAEAHEQALQQAATIQHGVVAAPPVPAVAKVETRKGHQQPAQAVSTPCTNCGRHDHPVRDPSCPARHIVCHICNRQGHFAAWCRSRDNPEPRGGGSKPKKPKKPGPRGGRSGSSRSRPQAVRELHVLACEQGKSTKLSCPVTITAGDITREDVHLQVDTGATCSLLSLQRAKQLFKGVSYEPTSANLYGFGHNPIQVHGTLPAIISYNERKVNASFYLVDTPRLEAIMGMDVLSALGLTLHPASHTIFDLDEQTSASEEQVHLPAIDGYAHRIQLKPDAVPKAPVMMPFSPALDTIVTTDASDRGAGAVLTQIQADGQERPVAYWSHTTAAETDSDDVVALVTDAAADVLTEEDIRAASAADPVMEKLRSTIRFGWPDTARKCAPDLRDYFAVRHELQCREDGIVMRGPERVVVPETLRSSDSRCIGRPPTVAPVRRRQYCCMDAGCV</sequence>
<dbReference type="SMART" id="SM00343">
    <property type="entry name" value="ZnF_C2HC"/>
    <property type="match status" value="2"/>
</dbReference>
<dbReference type="Gene3D" id="4.10.60.10">
    <property type="entry name" value="Zinc finger, CCHC-type"/>
    <property type="match status" value="1"/>
</dbReference>
<dbReference type="Gene3D" id="2.40.70.10">
    <property type="entry name" value="Acid Proteases"/>
    <property type="match status" value="1"/>
</dbReference>
<evidence type="ECO:0000313" key="4">
    <source>
        <dbReference type="Proteomes" id="UP000440578"/>
    </source>
</evidence>
<accession>A0A6A4WP16</accession>
<comment type="caution">
    <text evidence="3">The sequence shown here is derived from an EMBL/GenBank/DDBJ whole genome shotgun (WGS) entry which is preliminary data.</text>
</comment>
<dbReference type="EMBL" id="VIIS01000613">
    <property type="protein sequence ID" value="KAF0307049.1"/>
    <property type="molecule type" value="Genomic_DNA"/>
</dbReference>
<dbReference type="InterPro" id="IPR050951">
    <property type="entry name" value="Retrovirus_Pol_polyprotein"/>
</dbReference>
<feature type="region of interest" description="Disordered" evidence="1">
    <location>
        <begin position="254"/>
        <end position="289"/>
    </location>
</feature>
<feature type="domain" description="CCHC-type" evidence="2">
    <location>
        <begin position="239"/>
        <end position="255"/>
    </location>
</feature>
<dbReference type="InterPro" id="IPR021109">
    <property type="entry name" value="Peptidase_aspartic_dom_sf"/>
</dbReference>
<dbReference type="Pfam" id="PF17919">
    <property type="entry name" value="RT_RNaseH_2"/>
    <property type="match status" value="1"/>
</dbReference>
<evidence type="ECO:0000256" key="1">
    <source>
        <dbReference type="SAM" id="MobiDB-lite"/>
    </source>
</evidence>
<evidence type="ECO:0000259" key="2">
    <source>
        <dbReference type="SMART" id="SM00343"/>
    </source>
</evidence>
<dbReference type="GO" id="GO:0071897">
    <property type="term" value="P:DNA biosynthetic process"/>
    <property type="evidence" value="ECO:0007669"/>
    <property type="project" value="UniProtKB-ARBA"/>
</dbReference>
<reference evidence="3 4" key="1">
    <citation type="submission" date="2019-07" db="EMBL/GenBank/DDBJ databases">
        <title>Draft genome assembly of a fouling barnacle, Amphibalanus amphitrite (Darwin, 1854): The first reference genome for Thecostraca.</title>
        <authorList>
            <person name="Kim W."/>
        </authorList>
    </citation>
    <scope>NUCLEOTIDE SEQUENCE [LARGE SCALE GENOMIC DNA]</scope>
    <source>
        <strain evidence="3">SNU_AA5</strain>
        <tissue evidence="3">Soma without cirri and trophi</tissue>
    </source>
</reference>